<organism evidence="2 3">
    <name type="scientific">Diplogelasinospora grovesii</name>
    <dbReference type="NCBI Taxonomy" id="303347"/>
    <lineage>
        <taxon>Eukaryota</taxon>
        <taxon>Fungi</taxon>
        <taxon>Dikarya</taxon>
        <taxon>Ascomycota</taxon>
        <taxon>Pezizomycotina</taxon>
        <taxon>Sordariomycetes</taxon>
        <taxon>Sordariomycetidae</taxon>
        <taxon>Sordariales</taxon>
        <taxon>Diplogelasinosporaceae</taxon>
        <taxon>Diplogelasinospora</taxon>
    </lineage>
</organism>
<dbReference type="InterPro" id="IPR025213">
    <property type="entry name" value="Sim4_Fta2"/>
</dbReference>
<dbReference type="Proteomes" id="UP001303473">
    <property type="component" value="Unassembled WGS sequence"/>
</dbReference>
<protein>
    <submittedName>
        <fullName evidence="2">Kinetochore Sim4 complex subunit FTA2-domain-containing protein</fullName>
    </submittedName>
</protein>
<evidence type="ECO:0000256" key="1">
    <source>
        <dbReference type="SAM" id="MobiDB-lite"/>
    </source>
</evidence>
<evidence type="ECO:0000313" key="2">
    <source>
        <dbReference type="EMBL" id="KAK3937259.1"/>
    </source>
</evidence>
<comment type="caution">
    <text evidence="2">The sequence shown here is derived from an EMBL/GenBank/DDBJ whole genome shotgun (WGS) entry which is preliminary data.</text>
</comment>
<reference evidence="3" key="1">
    <citation type="journal article" date="2023" name="Mol. Phylogenet. Evol.">
        <title>Genome-scale phylogeny and comparative genomics of the fungal order Sordariales.</title>
        <authorList>
            <person name="Hensen N."/>
            <person name="Bonometti L."/>
            <person name="Westerberg I."/>
            <person name="Brannstrom I.O."/>
            <person name="Guillou S."/>
            <person name="Cros-Aarteil S."/>
            <person name="Calhoun S."/>
            <person name="Haridas S."/>
            <person name="Kuo A."/>
            <person name="Mondo S."/>
            <person name="Pangilinan J."/>
            <person name="Riley R."/>
            <person name="LaButti K."/>
            <person name="Andreopoulos B."/>
            <person name="Lipzen A."/>
            <person name="Chen C."/>
            <person name="Yan M."/>
            <person name="Daum C."/>
            <person name="Ng V."/>
            <person name="Clum A."/>
            <person name="Steindorff A."/>
            <person name="Ohm R.A."/>
            <person name="Martin F."/>
            <person name="Silar P."/>
            <person name="Natvig D.O."/>
            <person name="Lalanne C."/>
            <person name="Gautier V."/>
            <person name="Ament-Velasquez S.L."/>
            <person name="Kruys A."/>
            <person name="Hutchinson M.I."/>
            <person name="Powell A.J."/>
            <person name="Barry K."/>
            <person name="Miller A.N."/>
            <person name="Grigoriev I.V."/>
            <person name="Debuchy R."/>
            <person name="Gladieux P."/>
            <person name="Hiltunen Thoren M."/>
            <person name="Johannesson H."/>
        </authorList>
    </citation>
    <scope>NUCLEOTIDE SEQUENCE [LARGE SCALE GENOMIC DNA]</scope>
    <source>
        <strain evidence="3">CBS 340.73</strain>
    </source>
</reference>
<proteinExistence type="predicted"/>
<dbReference type="Pfam" id="PF13095">
    <property type="entry name" value="FTA2"/>
    <property type="match status" value="1"/>
</dbReference>
<dbReference type="EMBL" id="MU853859">
    <property type="protein sequence ID" value="KAK3937259.1"/>
    <property type="molecule type" value="Genomic_DNA"/>
</dbReference>
<feature type="region of interest" description="Disordered" evidence="1">
    <location>
        <begin position="1"/>
        <end position="22"/>
    </location>
</feature>
<keyword evidence="3" id="KW-1185">Reference proteome</keyword>
<accession>A0AAN6N2N0</accession>
<evidence type="ECO:0000313" key="3">
    <source>
        <dbReference type="Proteomes" id="UP001303473"/>
    </source>
</evidence>
<name>A0AAN6N2N0_9PEZI</name>
<dbReference type="AlphaFoldDB" id="A0AAN6N2N0"/>
<gene>
    <name evidence="2" type="ORF">QBC46DRAFT_460988</name>
</gene>
<sequence>MAPIATNPAATTNAAPPNLAQPLPRAPGPKLAAFMNKAYHADIEFIEELGGGRTAADSRVWKVNIDGSGPYALKLFYFVGSRYLRRDLAAPLNRPLPSDNDYFDYFDPFHCECRAYGRLKEAESENLAVRALGYLFLTADQEAQVSNEIEAYVNSDEIWERTDEHDGAPIRAIVKELVEGDPFQPEHVSVMWDDLERLHELGILVRDVRILNYINGKLIDFSRAWTAPTPAFEYIRKECLEEERRKDPEQLHGAIFDYGRDPCQDWDTNELMPDELWDCVGGSGTDKDPRN</sequence>